<keyword evidence="1" id="KW-0645">Protease</keyword>
<dbReference type="Proteomes" id="UP001501442">
    <property type="component" value="Unassembled WGS sequence"/>
</dbReference>
<evidence type="ECO:0000256" key="2">
    <source>
        <dbReference type="ARBA" id="ARBA00022801"/>
    </source>
</evidence>
<dbReference type="PANTHER" id="PTHR14218:SF15">
    <property type="entry name" value="TRIPEPTIDYL-PEPTIDASE 1"/>
    <property type="match status" value="1"/>
</dbReference>
<organism evidence="5 6">
    <name type="scientific">Actinoallomurus vinaceus</name>
    <dbReference type="NCBI Taxonomy" id="1080074"/>
    <lineage>
        <taxon>Bacteria</taxon>
        <taxon>Bacillati</taxon>
        <taxon>Actinomycetota</taxon>
        <taxon>Actinomycetes</taxon>
        <taxon>Streptosporangiales</taxon>
        <taxon>Thermomonosporaceae</taxon>
        <taxon>Actinoallomurus</taxon>
    </lineage>
</organism>
<dbReference type="Pfam" id="PF00082">
    <property type="entry name" value="Peptidase_S8"/>
    <property type="match status" value="1"/>
</dbReference>
<dbReference type="InterPro" id="IPR023828">
    <property type="entry name" value="Peptidase_S8_Ser-AS"/>
</dbReference>
<dbReference type="SUPFAM" id="SSF52743">
    <property type="entry name" value="Subtilisin-like"/>
    <property type="match status" value="1"/>
</dbReference>
<feature type="domain" description="Peptidase S53" evidence="4">
    <location>
        <begin position="94"/>
        <end position="420"/>
    </location>
</feature>
<dbReference type="Gene3D" id="2.60.120.260">
    <property type="entry name" value="Galactose-binding domain-like"/>
    <property type="match status" value="1"/>
</dbReference>
<dbReference type="RefSeq" id="WP_345433592.1">
    <property type="nucleotide sequence ID" value="NZ_BAABHK010000007.1"/>
</dbReference>
<reference evidence="6" key="1">
    <citation type="journal article" date="2019" name="Int. J. Syst. Evol. Microbiol.">
        <title>The Global Catalogue of Microorganisms (GCM) 10K type strain sequencing project: providing services to taxonomists for standard genome sequencing and annotation.</title>
        <authorList>
            <consortium name="The Broad Institute Genomics Platform"/>
            <consortium name="The Broad Institute Genome Sequencing Center for Infectious Disease"/>
            <person name="Wu L."/>
            <person name="Ma J."/>
        </authorList>
    </citation>
    <scope>NUCLEOTIDE SEQUENCE [LARGE SCALE GENOMIC DNA]</scope>
    <source>
        <strain evidence="6">JCM 17939</strain>
    </source>
</reference>
<dbReference type="CDD" id="cd04056">
    <property type="entry name" value="Peptidases_S53"/>
    <property type="match status" value="1"/>
</dbReference>
<comment type="caution">
    <text evidence="5">The sequence shown here is derived from an EMBL/GenBank/DDBJ whole genome shotgun (WGS) entry which is preliminary data.</text>
</comment>
<evidence type="ECO:0000313" key="6">
    <source>
        <dbReference type="Proteomes" id="UP001501442"/>
    </source>
</evidence>
<protein>
    <recommendedName>
        <fullName evidence="4">Peptidase S53 domain-containing protein</fullName>
    </recommendedName>
</protein>
<proteinExistence type="predicted"/>
<keyword evidence="3" id="KW-0720">Serine protease</keyword>
<dbReference type="InterPro" id="IPR000209">
    <property type="entry name" value="Peptidase_S8/S53_dom"/>
</dbReference>
<dbReference type="InterPro" id="IPR030400">
    <property type="entry name" value="Sedolisin_dom"/>
</dbReference>
<evidence type="ECO:0000313" key="5">
    <source>
        <dbReference type="EMBL" id="GAA4629647.1"/>
    </source>
</evidence>
<gene>
    <name evidence="5" type="ORF">GCM10023196_051820</name>
</gene>
<dbReference type="InterPro" id="IPR050819">
    <property type="entry name" value="Tripeptidyl-peptidase_I"/>
</dbReference>
<keyword evidence="2" id="KW-0378">Hydrolase</keyword>
<dbReference type="EMBL" id="BAABHK010000007">
    <property type="protein sequence ID" value="GAA4629647.1"/>
    <property type="molecule type" value="Genomic_DNA"/>
</dbReference>
<dbReference type="PROSITE" id="PS51695">
    <property type="entry name" value="SEDOLISIN"/>
    <property type="match status" value="1"/>
</dbReference>
<evidence type="ECO:0000256" key="3">
    <source>
        <dbReference type="ARBA" id="ARBA00022825"/>
    </source>
</evidence>
<sequence>MSDIEQSRMRRAGLTVLAAVVLAVGFVASPAAARTADPGPRNHSAAAAAFPAGKVLIRRACAPPTHRNEVACLALIRTDVKPSRGIQHLLAPSGLGPADLRSAYALPSSGGAGQTIAIIDAYDDPNAEADLAVYRSQYGLPPCTTANGCFRKVDQNGGNALPTPDAGWAAEESLDLDMASAICPSCKLLLVEATAPFLTDLGTAVNTAVRMGAKYVSNSYGGAELSNAPSLDATYFDHPGVAITASSGDDGYHVEYPAASRFVTAVGGTSLSRASGARGWSEAAWSGSGSGCTAYIAKPAWQSDGGCAKRTVADVSAVADPATGVAVYDTYQSGGWQVYGGTSASAPIVAGVYALAGPPPAQNYPASFPYQHPAALFDVASGRNGTCTPAYLCTAGAGYDGPTGLGTPNGLTAFRPGGGTGPCVSPGNKIVNGGFENGASPWTSTPNVILANGGGETAHSGTHFAWLDGYGTTHTDTLAQTVTIPAGCRAVLNLWLHIDTAETDAVAYDTLTVKVGTRTVATYTNLNAAPGYRAVALDLSSFAGQTVSLSFTGTEDASLRTSFVVDDVALNAS</sequence>
<dbReference type="PROSITE" id="PS00138">
    <property type="entry name" value="SUBTILASE_SER"/>
    <property type="match status" value="1"/>
</dbReference>
<evidence type="ECO:0000256" key="1">
    <source>
        <dbReference type="ARBA" id="ARBA00022670"/>
    </source>
</evidence>
<dbReference type="Gene3D" id="3.40.50.200">
    <property type="entry name" value="Peptidase S8/S53 domain"/>
    <property type="match status" value="1"/>
</dbReference>
<accession>A0ABP8UGC8</accession>
<evidence type="ECO:0000259" key="4">
    <source>
        <dbReference type="PROSITE" id="PS51695"/>
    </source>
</evidence>
<dbReference type="PANTHER" id="PTHR14218">
    <property type="entry name" value="PROTEASE S8 TRIPEPTIDYL PEPTIDASE I CLN2"/>
    <property type="match status" value="1"/>
</dbReference>
<dbReference type="InterPro" id="IPR036852">
    <property type="entry name" value="Peptidase_S8/S53_dom_sf"/>
</dbReference>
<name>A0ABP8UGC8_9ACTN</name>
<keyword evidence="6" id="KW-1185">Reference proteome</keyword>